<evidence type="ECO:0000313" key="1">
    <source>
        <dbReference type="EMBL" id="TWT60521.1"/>
    </source>
</evidence>
<accession>A0A5C5XDQ4</accession>
<gene>
    <name evidence="1" type="ORF">Pan54_12350</name>
</gene>
<reference evidence="1 2" key="1">
    <citation type="submission" date="2019-02" db="EMBL/GenBank/DDBJ databases">
        <title>Deep-cultivation of Planctomycetes and their phenomic and genomic characterization uncovers novel biology.</title>
        <authorList>
            <person name="Wiegand S."/>
            <person name="Jogler M."/>
            <person name="Boedeker C."/>
            <person name="Pinto D."/>
            <person name="Vollmers J."/>
            <person name="Rivas-Marin E."/>
            <person name="Kohn T."/>
            <person name="Peeters S.H."/>
            <person name="Heuer A."/>
            <person name="Rast P."/>
            <person name="Oberbeckmann S."/>
            <person name="Bunk B."/>
            <person name="Jeske O."/>
            <person name="Meyerdierks A."/>
            <person name="Storesund J.E."/>
            <person name="Kallscheuer N."/>
            <person name="Luecker S."/>
            <person name="Lage O.M."/>
            <person name="Pohl T."/>
            <person name="Merkel B.J."/>
            <person name="Hornburger P."/>
            <person name="Mueller R.-W."/>
            <person name="Bruemmer F."/>
            <person name="Labrenz M."/>
            <person name="Spormann A.M."/>
            <person name="Op Den Camp H."/>
            <person name="Overmann J."/>
            <person name="Amann R."/>
            <person name="Jetten M.S.M."/>
            <person name="Mascher T."/>
            <person name="Medema M.H."/>
            <person name="Devos D.P."/>
            <person name="Kaster A.-K."/>
            <person name="Ovreas L."/>
            <person name="Rohde M."/>
            <person name="Galperin M.Y."/>
            <person name="Jogler C."/>
        </authorList>
    </citation>
    <scope>NUCLEOTIDE SEQUENCE [LARGE SCALE GENOMIC DNA]</scope>
    <source>
        <strain evidence="1 2">Pan54</strain>
    </source>
</reference>
<evidence type="ECO:0000313" key="2">
    <source>
        <dbReference type="Proteomes" id="UP000316095"/>
    </source>
</evidence>
<dbReference type="Proteomes" id="UP000316095">
    <property type="component" value="Unassembled WGS sequence"/>
</dbReference>
<organism evidence="1 2">
    <name type="scientific">Rubinisphaera italica</name>
    <dbReference type="NCBI Taxonomy" id="2527969"/>
    <lineage>
        <taxon>Bacteria</taxon>
        <taxon>Pseudomonadati</taxon>
        <taxon>Planctomycetota</taxon>
        <taxon>Planctomycetia</taxon>
        <taxon>Planctomycetales</taxon>
        <taxon>Planctomycetaceae</taxon>
        <taxon>Rubinisphaera</taxon>
    </lineage>
</organism>
<proteinExistence type="predicted"/>
<name>A0A5C5XDQ4_9PLAN</name>
<dbReference type="EMBL" id="SJPG01000001">
    <property type="protein sequence ID" value="TWT60521.1"/>
    <property type="molecule type" value="Genomic_DNA"/>
</dbReference>
<protein>
    <submittedName>
        <fullName evidence="1">Uncharacterized protein</fullName>
    </submittedName>
</protein>
<comment type="caution">
    <text evidence="1">The sequence shown here is derived from an EMBL/GenBank/DDBJ whole genome shotgun (WGS) entry which is preliminary data.</text>
</comment>
<sequence>MLSGDKNAQIEPCKNFSLLSIKQDSNVRLFPETKSIQKFSILDNRQLIPVKEIARFLM</sequence>
<keyword evidence="2" id="KW-1185">Reference proteome</keyword>
<dbReference type="AlphaFoldDB" id="A0A5C5XDQ4"/>